<sequence length="134" mass="15243">MHAHLFKGRFGEKIEFHTAASGSFSKREFDELMHVHSSALASRAATLGFSPLSELKCCLILPCAANEEEIFRVGKNVHTTLKIEGSLYFQEMETCASKPRSDQLECPSDNDCPTEERFRQFARYRVKAKEVGYY</sequence>
<dbReference type="RefSeq" id="XP_002902863.1">
    <property type="nucleotide sequence ID" value="XM_002902817.1"/>
</dbReference>
<proteinExistence type="predicted"/>
<dbReference type="GeneID" id="9461914"/>
<evidence type="ECO:0000313" key="1">
    <source>
        <dbReference type="EMBL" id="EEY56033.1"/>
    </source>
</evidence>
<dbReference type="KEGG" id="pif:PITG_08794"/>
<dbReference type="VEuPathDB" id="FungiDB:PITG_08794"/>
<protein>
    <submittedName>
        <fullName evidence="1">Uncharacterized protein</fullName>
    </submittedName>
</protein>
<accession>D0ND76</accession>
<dbReference type="OrthoDB" id="72070at2759"/>
<dbReference type="AlphaFoldDB" id="D0ND76"/>
<reference evidence="2" key="1">
    <citation type="journal article" date="2009" name="Nature">
        <title>Genome sequence and analysis of the Irish potato famine pathogen Phytophthora infestans.</title>
        <authorList>
            <consortium name="The Broad Institute Genome Sequencing Platform"/>
            <person name="Haas B.J."/>
            <person name="Kamoun S."/>
            <person name="Zody M.C."/>
            <person name="Jiang R.H."/>
            <person name="Handsaker R.E."/>
            <person name="Cano L.M."/>
            <person name="Grabherr M."/>
            <person name="Kodira C.D."/>
            <person name="Raffaele S."/>
            <person name="Torto-Alalibo T."/>
            <person name="Bozkurt T.O."/>
            <person name="Ah-Fong A.M."/>
            <person name="Alvarado L."/>
            <person name="Anderson V.L."/>
            <person name="Armstrong M.R."/>
            <person name="Avrova A."/>
            <person name="Baxter L."/>
            <person name="Beynon J."/>
            <person name="Boevink P.C."/>
            <person name="Bollmann S.R."/>
            <person name="Bos J.I."/>
            <person name="Bulone V."/>
            <person name="Cai G."/>
            <person name="Cakir C."/>
            <person name="Carrington J.C."/>
            <person name="Chawner M."/>
            <person name="Conti L."/>
            <person name="Costanzo S."/>
            <person name="Ewan R."/>
            <person name="Fahlgren N."/>
            <person name="Fischbach M.A."/>
            <person name="Fugelstad J."/>
            <person name="Gilroy E.M."/>
            <person name="Gnerre S."/>
            <person name="Green P.J."/>
            <person name="Grenville-Briggs L.J."/>
            <person name="Griffith J."/>
            <person name="Grunwald N.J."/>
            <person name="Horn K."/>
            <person name="Horner N.R."/>
            <person name="Hu C.H."/>
            <person name="Huitema E."/>
            <person name="Jeong D.H."/>
            <person name="Jones A.M."/>
            <person name="Jones J.D."/>
            <person name="Jones R.W."/>
            <person name="Karlsson E.K."/>
            <person name="Kunjeti S.G."/>
            <person name="Lamour K."/>
            <person name="Liu Z."/>
            <person name="Ma L."/>
            <person name="Maclean D."/>
            <person name="Chibucos M.C."/>
            <person name="McDonald H."/>
            <person name="McWalters J."/>
            <person name="Meijer H.J."/>
            <person name="Morgan W."/>
            <person name="Morris P.F."/>
            <person name="Munro C.A."/>
            <person name="O'Neill K."/>
            <person name="Ospina-Giraldo M."/>
            <person name="Pinzon A."/>
            <person name="Pritchard L."/>
            <person name="Ramsahoye B."/>
            <person name="Ren Q."/>
            <person name="Restrepo S."/>
            <person name="Roy S."/>
            <person name="Sadanandom A."/>
            <person name="Savidor A."/>
            <person name="Schornack S."/>
            <person name="Schwartz D.C."/>
            <person name="Schumann U.D."/>
            <person name="Schwessinger B."/>
            <person name="Seyer L."/>
            <person name="Sharpe T."/>
            <person name="Silvar C."/>
            <person name="Song J."/>
            <person name="Studholme D.J."/>
            <person name="Sykes S."/>
            <person name="Thines M."/>
            <person name="van de Vondervoort P.J."/>
            <person name="Phuntumart V."/>
            <person name="Wawra S."/>
            <person name="Weide R."/>
            <person name="Win J."/>
            <person name="Young C."/>
            <person name="Zhou S."/>
            <person name="Fry W."/>
            <person name="Meyers B.C."/>
            <person name="van West P."/>
            <person name="Ristaino J."/>
            <person name="Govers F."/>
            <person name="Birch P.R."/>
            <person name="Whisson S.C."/>
            <person name="Judelson H.S."/>
            <person name="Nusbaum C."/>
        </authorList>
    </citation>
    <scope>NUCLEOTIDE SEQUENCE [LARGE SCALE GENOMIC DNA]</scope>
    <source>
        <strain evidence="2">T30-4</strain>
    </source>
</reference>
<keyword evidence="2" id="KW-1185">Reference proteome</keyword>
<dbReference type="HOGENOM" id="CLU_1900314_0_0_1"/>
<name>D0ND76_PHYIT</name>
<dbReference type="OMA" id="CLILPCE"/>
<organism evidence="1 2">
    <name type="scientific">Phytophthora infestans (strain T30-4)</name>
    <name type="common">Potato late blight agent</name>
    <dbReference type="NCBI Taxonomy" id="403677"/>
    <lineage>
        <taxon>Eukaryota</taxon>
        <taxon>Sar</taxon>
        <taxon>Stramenopiles</taxon>
        <taxon>Oomycota</taxon>
        <taxon>Peronosporomycetes</taxon>
        <taxon>Peronosporales</taxon>
        <taxon>Peronosporaceae</taxon>
        <taxon>Phytophthora</taxon>
    </lineage>
</organism>
<dbReference type="Proteomes" id="UP000006643">
    <property type="component" value="Unassembled WGS sequence"/>
</dbReference>
<dbReference type="InParanoid" id="D0ND76"/>
<gene>
    <name evidence="1" type="ORF">PITG_08794</name>
</gene>
<evidence type="ECO:0000313" key="2">
    <source>
        <dbReference type="Proteomes" id="UP000006643"/>
    </source>
</evidence>
<dbReference type="EMBL" id="DS028133">
    <property type="protein sequence ID" value="EEY56033.1"/>
    <property type="molecule type" value="Genomic_DNA"/>
</dbReference>